<dbReference type="GO" id="GO:0009099">
    <property type="term" value="P:L-valine biosynthetic process"/>
    <property type="evidence" value="ECO:0007669"/>
    <property type="project" value="TreeGrafter"/>
</dbReference>
<dbReference type="InterPro" id="IPR036038">
    <property type="entry name" value="Aminotransferase-like"/>
</dbReference>
<comment type="cofactor">
    <cofactor evidence="1">
        <name>pyridoxal 5'-phosphate</name>
        <dbReference type="ChEBI" id="CHEBI:597326"/>
    </cofactor>
</comment>
<dbReference type="PANTHER" id="PTHR11825:SF69">
    <property type="entry name" value="BRANCHED-CHAIN-AMINO-ACID AMINOTRANSFERASE"/>
    <property type="match status" value="1"/>
</dbReference>
<organism evidence="6 7">
    <name type="scientific">Bionectria ochroleuca</name>
    <name type="common">Gliocladium roseum</name>
    <dbReference type="NCBI Taxonomy" id="29856"/>
    <lineage>
        <taxon>Eukaryota</taxon>
        <taxon>Fungi</taxon>
        <taxon>Dikarya</taxon>
        <taxon>Ascomycota</taxon>
        <taxon>Pezizomycotina</taxon>
        <taxon>Sordariomycetes</taxon>
        <taxon>Hypocreomycetidae</taxon>
        <taxon>Hypocreales</taxon>
        <taxon>Bionectriaceae</taxon>
        <taxon>Clonostachys</taxon>
    </lineage>
</organism>
<accession>A0A8H7K7B5</accession>
<dbReference type="AlphaFoldDB" id="A0A8H7K7B5"/>
<dbReference type="InterPro" id="IPR043132">
    <property type="entry name" value="BCAT-like_C"/>
</dbReference>
<dbReference type="InterPro" id="IPR005786">
    <property type="entry name" value="B_amino_transII"/>
</dbReference>
<dbReference type="GO" id="GO:0004084">
    <property type="term" value="F:branched-chain-amino-acid transaminase activity"/>
    <property type="evidence" value="ECO:0007669"/>
    <property type="project" value="InterPro"/>
</dbReference>
<dbReference type="SUPFAM" id="SSF56752">
    <property type="entry name" value="D-aminoacid aminotransferase-like PLP-dependent enzymes"/>
    <property type="match status" value="1"/>
</dbReference>
<keyword evidence="3" id="KW-0032">Aminotransferase</keyword>
<evidence type="ECO:0000313" key="6">
    <source>
        <dbReference type="EMBL" id="KAF9743360.1"/>
    </source>
</evidence>
<dbReference type="Proteomes" id="UP000616885">
    <property type="component" value="Unassembled WGS sequence"/>
</dbReference>
<dbReference type="GO" id="GO:0005739">
    <property type="term" value="C:mitochondrion"/>
    <property type="evidence" value="ECO:0007669"/>
    <property type="project" value="TreeGrafter"/>
</dbReference>
<evidence type="ECO:0008006" key="8">
    <source>
        <dbReference type="Google" id="ProtNLM"/>
    </source>
</evidence>
<evidence type="ECO:0000256" key="2">
    <source>
        <dbReference type="ARBA" id="ARBA00009320"/>
    </source>
</evidence>
<protein>
    <recommendedName>
        <fullName evidence="8">Branched-chain-amino-acid aminotransferase</fullName>
    </recommendedName>
</protein>
<dbReference type="EMBL" id="JADCTT010000017">
    <property type="protein sequence ID" value="KAF9743360.1"/>
    <property type="molecule type" value="Genomic_DNA"/>
</dbReference>
<dbReference type="InterPro" id="IPR043131">
    <property type="entry name" value="BCAT-like_N"/>
</dbReference>
<keyword evidence="5" id="KW-0663">Pyridoxal phosphate</keyword>
<sequence length="225" mass="24994">MLIATKPRSSGNYLYIRPTMIGTQAQLGVQEPKTALMYIIITFMPVMDTPAGGMRLHTSPEDMVHAWVGGFGYAKLGANYGPSLKCIEAGASNFFVLWKRKDGRKELIVAPLDDKLIMDAVTRRSCLELARERLGDNIVITEHKYSIDGVIEADSEGRILEAFAAGTAFFICAVSQIHHHGKDINIPMGPENEPGEVTKKIKSRLFDVMYSKTQHEWGVVIPEKE</sequence>
<gene>
    <name evidence="6" type="ORF">IM811_006451</name>
</gene>
<dbReference type="PANTHER" id="PTHR11825">
    <property type="entry name" value="SUBGROUP IIII AMINOTRANSFERASE"/>
    <property type="match status" value="1"/>
</dbReference>
<evidence type="ECO:0000256" key="1">
    <source>
        <dbReference type="ARBA" id="ARBA00001933"/>
    </source>
</evidence>
<keyword evidence="4" id="KW-0808">Transferase</keyword>
<dbReference type="Gene3D" id="3.30.470.10">
    <property type="match status" value="1"/>
</dbReference>
<comment type="caution">
    <text evidence="6">The sequence shown here is derived from an EMBL/GenBank/DDBJ whole genome shotgun (WGS) entry which is preliminary data.</text>
</comment>
<comment type="similarity">
    <text evidence="2">Belongs to the class-IV pyridoxal-phosphate-dependent aminotransferase family.</text>
</comment>
<evidence type="ECO:0000256" key="5">
    <source>
        <dbReference type="ARBA" id="ARBA00022898"/>
    </source>
</evidence>
<evidence type="ECO:0000256" key="3">
    <source>
        <dbReference type="ARBA" id="ARBA00022576"/>
    </source>
</evidence>
<evidence type="ECO:0000256" key="4">
    <source>
        <dbReference type="ARBA" id="ARBA00022679"/>
    </source>
</evidence>
<reference evidence="6" key="1">
    <citation type="submission" date="2020-10" db="EMBL/GenBank/DDBJ databases">
        <title>High-Quality Genome Resource of Clonostachys rosea strain S41 by Oxford Nanopore Long-Read Sequencing.</title>
        <authorList>
            <person name="Wang H."/>
        </authorList>
    </citation>
    <scope>NUCLEOTIDE SEQUENCE</scope>
    <source>
        <strain evidence="6">S41</strain>
    </source>
</reference>
<name>A0A8H7K7B5_BIOOC</name>
<proteinExistence type="inferred from homology"/>
<dbReference type="GO" id="GO:0009098">
    <property type="term" value="P:L-leucine biosynthetic process"/>
    <property type="evidence" value="ECO:0007669"/>
    <property type="project" value="TreeGrafter"/>
</dbReference>
<evidence type="ECO:0000313" key="7">
    <source>
        <dbReference type="Proteomes" id="UP000616885"/>
    </source>
</evidence>
<dbReference type="Gene3D" id="3.20.10.10">
    <property type="entry name" value="D-amino Acid Aminotransferase, subunit A, domain 2"/>
    <property type="match status" value="1"/>
</dbReference>